<evidence type="ECO:0000313" key="5">
    <source>
        <dbReference type="Proteomes" id="UP000286134"/>
    </source>
</evidence>
<dbReference type="Gene3D" id="3.10.450.30">
    <property type="entry name" value="Microbial ribonucleases"/>
    <property type="match status" value="1"/>
</dbReference>
<sequence>EEDEKDEKDGKHEKEEKDGEHEKHEKDEKDEKDGKDESCGQKNKCYEKKKMCYKNFNCDMKSKICHNNTTNRYGFRCGDKFYNQAKVLAAAKAACKKIGNNPQSGAFPALHTALKFKQVGPHVEWPVIRNGRFYNRRKSKQRIIMTMDCGVVGAVVRHKDGDYTQCKFERH</sequence>
<evidence type="ECO:0000313" key="4">
    <source>
        <dbReference type="EMBL" id="RKF57567.1"/>
    </source>
</evidence>
<reference evidence="4 5" key="1">
    <citation type="journal article" date="2018" name="BMC Genomics">
        <title>Comparative genome analyses reveal sequence features reflecting distinct modes of host-adaptation between dicot and monocot powdery mildew.</title>
        <authorList>
            <person name="Wu Y."/>
            <person name="Ma X."/>
            <person name="Pan Z."/>
            <person name="Kale S.D."/>
            <person name="Song Y."/>
            <person name="King H."/>
            <person name="Zhang Q."/>
            <person name="Presley C."/>
            <person name="Deng X."/>
            <person name="Wei C.I."/>
            <person name="Xiao S."/>
        </authorList>
    </citation>
    <scope>NUCLEOTIDE SEQUENCE [LARGE SCALE GENOMIC DNA]</scope>
    <source>
        <strain evidence="4">UMSG2</strain>
    </source>
</reference>
<protein>
    <submittedName>
        <fullName evidence="4">Putative secreted effector protein</fullName>
    </submittedName>
</protein>
<gene>
    <name evidence="4" type="ORF">OnM2_073045</name>
</gene>
<evidence type="ECO:0000256" key="1">
    <source>
        <dbReference type="ARBA" id="ARBA00022722"/>
    </source>
</evidence>
<keyword evidence="5" id="KW-1185">Reference proteome</keyword>
<dbReference type="Proteomes" id="UP000286134">
    <property type="component" value="Unassembled WGS sequence"/>
</dbReference>
<accession>A0A420HJG0</accession>
<organism evidence="4 5">
    <name type="scientific">Erysiphe neolycopersici</name>
    <dbReference type="NCBI Taxonomy" id="212602"/>
    <lineage>
        <taxon>Eukaryota</taxon>
        <taxon>Fungi</taxon>
        <taxon>Dikarya</taxon>
        <taxon>Ascomycota</taxon>
        <taxon>Pezizomycotina</taxon>
        <taxon>Leotiomycetes</taxon>
        <taxon>Erysiphales</taxon>
        <taxon>Erysiphaceae</taxon>
        <taxon>Erysiphe</taxon>
    </lineage>
</organism>
<comment type="caution">
    <text evidence="4">The sequence shown here is derived from an EMBL/GenBank/DDBJ whole genome shotgun (WGS) entry which is preliminary data.</text>
</comment>
<keyword evidence="2" id="KW-0378">Hydrolase</keyword>
<dbReference type="AlphaFoldDB" id="A0A420HJG0"/>
<dbReference type="EMBL" id="MCFK01007330">
    <property type="protein sequence ID" value="RKF57567.1"/>
    <property type="molecule type" value="Genomic_DNA"/>
</dbReference>
<evidence type="ECO:0000256" key="3">
    <source>
        <dbReference type="SAM" id="MobiDB-lite"/>
    </source>
</evidence>
<dbReference type="GO" id="GO:0003723">
    <property type="term" value="F:RNA binding"/>
    <property type="evidence" value="ECO:0007669"/>
    <property type="project" value="InterPro"/>
</dbReference>
<keyword evidence="1" id="KW-0540">Nuclease</keyword>
<feature type="region of interest" description="Disordered" evidence="3">
    <location>
        <begin position="1"/>
        <end position="40"/>
    </location>
</feature>
<dbReference type="SUPFAM" id="SSF53933">
    <property type="entry name" value="Microbial ribonucleases"/>
    <property type="match status" value="1"/>
</dbReference>
<name>A0A420HJG0_9PEZI</name>
<dbReference type="InterPro" id="IPR016191">
    <property type="entry name" value="Ribonuclease/ribotoxin"/>
</dbReference>
<feature type="compositionally biased region" description="Basic and acidic residues" evidence="3">
    <location>
        <begin position="7"/>
        <end position="40"/>
    </location>
</feature>
<proteinExistence type="predicted"/>
<evidence type="ECO:0000256" key="2">
    <source>
        <dbReference type="ARBA" id="ARBA00022801"/>
    </source>
</evidence>
<feature type="non-terminal residue" evidence="4">
    <location>
        <position position="1"/>
    </location>
</feature>
<dbReference type="GO" id="GO:0004540">
    <property type="term" value="F:RNA nuclease activity"/>
    <property type="evidence" value="ECO:0007669"/>
    <property type="project" value="InterPro"/>
</dbReference>
<dbReference type="GO" id="GO:0016787">
    <property type="term" value="F:hydrolase activity"/>
    <property type="evidence" value="ECO:0007669"/>
    <property type="project" value="UniProtKB-KW"/>
</dbReference>
<dbReference type="OrthoDB" id="3599051at2759"/>